<dbReference type="EMBL" id="JTDI01000002">
    <property type="protein sequence ID" value="KHK92728.1"/>
    <property type="molecule type" value="Genomic_DNA"/>
</dbReference>
<evidence type="ECO:0000313" key="3">
    <source>
        <dbReference type="Proteomes" id="UP000031057"/>
    </source>
</evidence>
<protein>
    <submittedName>
        <fullName evidence="2">Uncharacterized protein</fullName>
    </submittedName>
</protein>
<keyword evidence="1" id="KW-0472">Membrane</keyword>
<reference evidence="2 3" key="1">
    <citation type="submission" date="2014-10" db="EMBL/GenBank/DDBJ databases">
        <title>Genome sequence of Novosphingobium malaysiense MUSC 273(T).</title>
        <authorList>
            <person name="Lee L.-H."/>
        </authorList>
    </citation>
    <scope>NUCLEOTIDE SEQUENCE [LARGE SCALE GENOMIC DNA]</scope>
    <source>
        <strain evidence="2 3">MUSC 273</strain>
    </source>
</reference>
<gene>
    <name evidence="2" type="ORF">LK12_06780</name>
</gene>
<feature type="transmembrane region" description="Helical" evidence="1">
    <location>
        <begin position="38"/>
        <end position="60"/>
    </location>
</feature>
<dbReference type="AlphaFoldDB" id="A0A0B1ZU92"/>
<proteinExistence type="predicted"/>
<organism evidence="2 3">
    <name type="scientific">Novosphingobium malaysiense</name>
    <dbReference type="NCBI Taxonomy" id="1348853"/>
    <lineage>
        <taxon>Bacteria</taxon>
        <taxon>Pseudomonadati</taxon>
        <taxon>Pseudomonadota</taxon>
        <taxon>Alphaproteobacteria</taxon>
        <taxon>Sphingomonadales</taxon>
        <taxon>Sphingomonadaceae</taxon>
        <taxon>Novosphingobium</taxon>
    </lineage>
</organism>
<name>A0A0B1ZU92_9SPHN</name>
<comment type="caution">
    <text evidence="2">The sequence shown here is derived from an EMBL/GenBank/DDBJ whole genome shotgun (WGS) entry which is preliminary data.</text>
</comment>
<evidence type="ECO:0000313" key="2">
    <source>
        <dbReference type="EMBL" id="KHK92728.1"/>
    </source>
</evidence>
<keyword evidence="1" id="KW-1133">Transmembrane helix</keyword>
<sequence length="62" mass="6343">MAAGIWLLLHLTALTAVFRGNADLVASPSAPRASRGKVIAAVALFNLGWIGSVVVWSLAIGA</sequence>
<dbReference type="Proteomes" id="UP000031057">
    <property type="component" value="Unassembled WGS sequence"/>
</dbReference>
<evidence type="ECO:0000256" key="1">
    <source>
        <dbReference type="SAM" id="Phobius"/>
    </source>
</evidence>
<accession>A0A0B1ZU92</accession>
<keyword evidence="1" id="KW-0812">Transmembrane</keyword>
<keyword evidence="3" id="KW-1185">Reference proteome</keyword>